<protein>
    <recommendedName>
        <fullName evidence="3">alpha-L-fucosidase</fullName>
        <ecNumber evidence="3">3.2.1.51</ecNumber>
    </recommendedName>
</protein>
<dbReference type="GO" id="GO:0016139">
    <property type="term" value="P:glycoside catabolic process"/>
    <property type="evidence" value="ECO:0007669"/>
    <property type="project" value="TreeGrafter"/>
</dbReference>
<evidence type="ECO:0000256" key="5">
    <source>
        <dbReference type="ARBA" id="ARBA00022801"/>
    </source>
</evidence>
<dbReference type="GO" id="GO:0004560">
    <property type="term" value="F:alpha-L-fucosidase activity"/>
    <property type="evidence" value="ECO:0007669"/>
    <property type="project" value="InterPro"/>
</dbReference>
<evidence type="ECO:0000256" key="7">
    <source>
        <dbReference type="PIRSR" id="PIRSR001092-1"/>
    </source>
</evidence>
<evidence type="ECO:0000256" key="2">
    <source>
        <dbReference type="ARBA" id="ARBA00007951"/>
    </source>
</evidence>
<dbReference type="Gene3D" id="3.20.20.80">
    <property type="entry name" value="Glycosidases"/>
    <property type="match status" value="1"/>
</dbReference>
<evidence type="ECO:0000256" key="8">
    <source>
        <dbReference type="SAM" id="SignalP"/>
    </source>
</evidence>
<dbReference type="Proteomes" id="UP000249375">
    <property type="component" value="Chromosome"/>
</dbReference>
<dbReference type="PRINTS" id="PR00741">
    <property type="entry name" value="GLHYDRLASE29"/>
</dbReference>
<dbReference type="KEGG" id="alq:C7Y71_008215"/>
<sequence>MIPMKSIMKKVLFSIIAFFCAMSVMFAQKYEPTKENIAARKEFTADRFGVFIHWGTYSMFAQGEWYLSAGLNDKEYSKAADAFYPHRFNADEWVRAIKDAGARYITFTSRHHDSFSMFKTAESDYNIVDATPFKRDVVGELSEACQRQGMNLHLYYSILDWHRADYPVGRTGLRTGRQLQPNYDSYFRFMKNQVKELLTKYGPIRGIWLDGYWDHDNDSVPFDWRMPEFYRYIHSLNPACLIGNNHHISPIEGEDFQMFERDLPGENKAGMSGQDISSLPLEMCQTMNGMWGYKVADQNYKSSAELIKLLVRAAGKGSNLLLNIGPQPNGELPAVALERLKEMGAWMRIYGETIYGTTPSEIGEQEWGTTTQKGNIIFLHVFSAPEKTINFPMKSTILDAFEYKTNKPLAFTQSNDKGVTLLLPSAPKGEDYVITLRIK</sequence>
<evidence type="ECO:0000259" key="9">
    <source>
        <dbReference type="Pfam" id="PF01120"/>
    </source>
</evidence>
<dbReference type="PANTHER" id="PTHR10030:SF37">
    <property type="entry name" value="ALPHA-L-FUCOSIDASE-RELATED"/>
    <property type="match status" value="1"/>
</dbReference>
<organism evidence="10 11">
    <name type="scientific">Pseudoprevotella muciniphila</name>
    <dbReference type="NCBI Taxonomy" id="2133944"/>
    <lineage>
        <taxon>Bacteria</taxon>
        <taxon>Pseudomonadati</taxon>
        <taxon>Bacteroidota</taxon>
        <taxon>Bacteroidia</taxon>
        <taxon>Bacteroidales</taxon>
        <taxon>Prevotellaceae</taxon>
        <taxon>Pseudoprevotella</taxon>
    </lineage>
</organism>
<evidence type="ECO:0000256" key="4">
    <source>
        <dbReference type="ARBA" id="ARBA00022729"/>
    </source>
</evidence>
<keyword evidence="11" id="KW-1185">Reference proteome</keyword>
<reference evidence="10 11" key="1">
    <citation type="submission" date="2018-11" db="EMBL/GenBank/DDBJ databases">
        <authorList>
            <person name="Na S.W."/>
            <person name="Baik M."/>
        </authorList>
    </citation>
    <scope>NUCLEOTIDE SEQUENCE [LARGE SCALE GENOMIC DNA]</scope>
    <source>
        <strain evidence="10 11">E39</strain>
    </source>
</reference>
<dbReference type="InterPro" id="IPR057739">
    <property type="entry name" value="Glyco_hydro_29_N"/>
</dbReference>
<dbReference type="SMART" id="SM00812">
    <property type="entry name" value="Alpha_L_fucos"/>
    <property type="match status" value="1"/>
</dbReference>
<evidence type="ECO:0000313" key="11">
    <source>
        <dbReference type="Proteomes" id="UP000249375"/>
    </source>
</evidence>
<gene>
    <name evidence="10" type="ORF">C7Y71_008215</name>
</gene>
<evidence type="ECO:0000256" key="1">
    <source>
        <dbReference type="ARBA" id="ARBA00004071"/>
    </source>
</evidence>
<dbReference type="Gene3D" id="2.60.40.1180">
    <property type="entry name" value="Golgi alpha-mannosidase II"/>
    <property type="match status" value="1"/>
</dbReference>
<dbReference type="InterPro" id="IPR016286">
    <property type="entry name" value="FUC_metazoa-typ"/>
</dbReference>
<dbReference type="SUPFAM" id="SSF51445">
    <property type="entry name" value="(Trans)glycosidases"/>
    <property type="match status" value="1"/>
</dbReference>
<dbReference type="PANTHER" id="PTHR10030">
    <property type="entry name" value="ALPHA-L-FUCOSIDASE"/>
    <property type="match status" value="1"/>
</dbReference>
<proteinExistence type="inferred from homology"/>
<feature type="signal peptide" evidence="8">
    <location>
        <begin position="1"/>
        <end position="29"/>
    </location>
</feature>
<evidence type="ECO:0000313" key="10">
    <source>
        <dbReference type="EMBL" id="QFQ13003.1"/>
    </source>
</evidence>
<dbReference type="OrthoDB" id="1389336at2"/>
<dbReference type="GO" id="GO:0005764">
    <property type="term" value="C:lysosome"/>
    <property type="evidence" value="ECO:0007669"/>
    <property type="project" value="TreeGrafter"/>
</dbReference>
<dbReference type="PIRSF" id="PIRSF001092">
    <property type="entry name" value="Alpha-L-fucosidase"/>
    <property type="match status" value="1"/>
</dbReference>
<keyword evidence="6" id="KW-0326">Glycosidase</keyword>
<keyword evidence="5" id="KW-0378">Hydrolase</keyword>
<name>A0A5P8E7Q5_9BACT</name>
<evidence type="ECO:0000256" key="3">
    <source>
        <dbReference type="ARBA" id="ARBA00012662"/>
    </source>
</evidence>
<feature type="domain" description="Glycoside hydrolase family 29 N-terminal" evidence="9">
    <location>
        <begin position="26"/>
        <end position="352"/>
    </location>
</feature>
<dbReference type="InterPro" id="IPR013780">
    <property type="entry name" value="Glyco_hydro_b"/>
</dbReference>
<comment type="similarity">
    <text evidence="2">Belongs to the glycosyl hydrolase 29 family.</text>
</comment>
<dbReference type="EMBL" id="CP033459">
    <property type="protein sequence ID" value="QFQ13003.1"/>
    <property type="molecule type" value="Genomic_DNA"/>
</dbReference>
<feature type="chain" id="PRO_5024314702" description="alpha-L-fucosidase" evidence="8">
    <location>
        <begin position="30"/>
        <end position="439"/>
    </location>
</feature>
<dbReference type="GO" id="GO:0006004">
    <property type="term" value="P:fucose metabolic process"/>
    <property type="evidence" value="ECO:0007669"/>
    <property type="project" value="InterPro"/>
</dbReference>
<evidence type="ECO:0000256" key="6">
    <source>
        <dbReference type="ARBA" id="ARBA00023295"/>
    </source>
</evidence>
<dbReference type="AlphaFoldDB" id="A0A5P8E7Q5"/>
<keyword evidence="4 8" id="KW-0732">Signal</keyword>
<dbReference type="InterPro" id="IPR017853">
    <property type="entry name" value="GH"/>
</dbReference>
<comment type="function">
    <text evidence="1">Alpha-L-fucosidase is responsible for hydrolyzing the alpha-1,6-linked fucose joined to the reducing-end N-acetylglucosamine of the carbohydrate moieties of glycoproteins.</text>
</comment>
<dbReference type="Pfam" id="PF01120">
    <property type="entry name" value="Alpha_L_fucos"/>
    <property type="match status" value="1"/>
</dbReference>
<accession>A0A5P8E7Q5</accession>
<dbReference type="EC" id="3.2.1.51" evidence="3"/>
<dbReference type="InterPro" id="IPR000933">
    <property type="entry name" value="Glyco_hydro_29"/>
</dbReference>
<feature type="site" description="May be important for catalysis" evidence="7">
    <location>
        <position position="284"/>
    </location>
</feature>